<organism evidence="3 4">
    <name type="scientific">Boletus reticuloceps</name>
    <dbReference type="NCBI Taxonomy" id="495285"/>
    <lineage>
        <taxon>Eukaryota</taxon>
        <taxon>Fungi</taxon>
        <taxon>Dikarya</taxon>
        <taxon>Basidiomycota</taxon>
        <taxon>Agaricomycotina</taxon>
        <taxon>Agaricomycetes</taxon>
        <taxon>Agaricomycetidae</taxon>
        <taxon>Boletales</taxon>
        <taxon>Boletineae</taxon>
        <taxon>Boletaceae</taxon>
        <taxon>Boletoideae</taxon>
        <taxon>Boletus</taxon>
    </lineage>
</organism>
<dbReference type="EMBL" id="JAGFBS010000007">
    <property type="protein sequence ID" value="KAG6378068.1"/>
    <property type="molecule type" value="Genomic_DNA"/>
</dbReference>
<comment type="caution">
    <text evidence="3">The sequence shown here is derived from an EMBL/GenBank/DDBJ whole genome shotgun (WGS) entry which is preliminary data.</text>
</comment>
<feature type="compositionally biased region" description="Basic and acidic residues" evidence="1">
    <location>
        <begin position="258"/>
        <end position="270"/>
    </location>
</feature>
<dbReference type="InterPro" id="IPR045341">
    <property type="entry name" value="DUF6532"/>
</dbReference>
<keyword evidence="4" id="KW-1185">Reference proteome</keyword>
<feature type="compositionally biased region" description="Acidic residues" evidence="1">
    <location>
        <begin position="609"/>
        <end position="627"/>
    </location>
</feature>
<dbReference type="OrthoDB" id="2685117at2759"/>
<feature type="domain" description="DUF6532" evidence="2">
    <location>
        <begin position="330"/>
        <end position="497"/>
    </location>
</feature>
<feature type="region of interest" description="Disordered" evidence="1">
    <location>
        <begin position="128"/>
        <end position="147"/>
    </location>
</feature>
<feature type="region of interest" description="Disordered" evidence="1">
    <location>
        <begin position="164"/>
        <end position="285"/>
    </location>
</feature>
<feature type="compositionally biased region" description="Basic and acidic residues" evidence="1">
    <location>
        <begin position="582"/>
        <end position="604"/>
    </location>
</feature>
<feature type="compositionally biased region" description="Basic and acidic residues" evidence="1">
    <location>
        <begin position="178"/>
        <end position="190"/>
    </location>
</feature>
<feature type="compositionally biased region" description="Basic and acidic residues" evidence="1">
    <location>
        <begin position="202"/>
        <end position="218"/>
    </location>
</feature>
<sequence length="637" mass="71109">MVALACSPNPHSLAGKHWTNTKGIARPMTRQHAPANMVFILKRFHAIILTKEPRSMLTNVNLMNAVERCPISTVKSLKCHVVTTAVHVESVTRIKWIPQVTHESRPPQNVVRDTVQPRRHVLNAQHLHNHALPSPPLSRSNSNSDNAQVNAANADYDVLGRHHLTNHRHRSPNPRYLDNIRDGNRQHDGASRQQQTQYEVPVAHRERANVQDDSRPDDANVQDGNHPNDGPLRQRLQAPVVGHDHTGAGNSSNAAATDHQHVPDPSDQPKGRRGRYSKNQKSTIQAKPSQISYYPALWQQLLEIAKAEMQLALKGECYEVLLGVIAHYEQEEKPVESGYGDYKQHMAEVLYDDVTSFRSIIKRAVQEAVPSGYALYAPPSMATQEARITFVKDRATQLLKDSEYLMGGPNEQGKRLNFGHPVLKQVCLSVYYPKTSKSLRNFPDFQDAVPRKALALVAAMVHFVLTLYKKHGKDINLNIIAKDLEGAYNKFMGSMHKLAEHYSKGRRFEDMITQWAAEGMDGFSTTRGDDDDNGDEFGMNISDSEMESASIKQPSESDGKDQDFGAHAHDRHEFHGFAAQDDNDHNSGRSDNEDNGGRSDKEDNGGCSDVDDDSCSDDDDEVLDDEGFNGHQSDGSE</sequence>
<dbReference type="Proteomes" id="UP000683000">
    <property type="component" value="Unassembled WGS sequence"/>
</dbReference>
<reference evidence="3" key="1">
    <citation type="submission" date="2021-03" db="EMBL/GenBank/DDBJ databases">
        <title>Evolutionary innovations through gain and loss of genes in the ectomycorrhizal Boletales.</title>
        <authorList>
            <person name="Wu G."/>
            <person name="Miyauchi S."/>
            <person name="Morin E."/>
            <person name="Yang Z.-L."/>
            <person name="Xu J."/>
            <person name="Martin F.M."/>
        </authorList>
    </citation>
    <scope>NUCLEOTIDE SEQUENCE</scope>
    <source>
        <strain evidence="3">BR01</strain>
    </source>
</reference>
<accession>A0A8I3AAJ3</accession>
<proteinExistence type="predicted"/>
<protein>
    <recommendedName>
        <fullName evidence="2">DUF6532 domain-containing protein</fullName>
    </recommendedName>
</protein>
<dbReference type="AlphaFoldDB" id="A0A8I3AAJ3"/>
<evidence type="ECO:0000313" key="4">
    <source>
        <dbReference type="Proteomes" id="UP000683000"/>
    </source>
</evidence>
<evidence type="ECO:0000259" key="2">
    <source>
        <dbReference type="Pfam" id="PF20149"/>
    </source>
</evidence>
<feature type="compositionally biased region" description="Basic and acidic residues" evidence="1">
    <location>
        <begin position="555"/>
        <end position="575"/>
    </location>
</feature>
<feature type="region of interest" description="Disordered" evidence="1">
    <location>
        <begin position="522"/>
        <end position="637"/>
    </location>
</feature>
<evidence type="ECO:0000313" key="3">
    <source>
        <dbReference type="EMBL" id="KAG6378068.1"/>
    </source>
</evidence>
<name>A0A8I3AAJ3_9AGAM</name>
<evidence type="ECO:0000256" key="1">
    <source>
        <dbReference type="SAM" id="MobiDB-lite"/>
    </source>
</evidence>
<gene>
    <name evidence="3" type="ORF">JVT61DRAFT_13750</name>
</gene>
<dbReference type="Pfam" id="PF20149">
    <property type="entry name" value="DUF6532"/>
    <property type="match status" value="1"/>
</dbReference>